<name>A0ABW7DW82_STRRO</name>
<sequence>MSTGSRTAWEGWARSVPPLACASTRGPCPDPAATATRLARAGLAEQYVVYEAEGGVWHFAAGSGTGVTADAGGITARAAGRTWTSRTDGRPLETFAAALSALAALHDEGDGGDGGRRFYGWAAF</sequence>
<comment type="caution">
    <text evidence="1">The sequence shown here is derived from an EMBL/GenBank/DDBJ whole genome shotgun (WGS) entry which is preliminary data.</text>
</comment>
<feature type="non-terminal residue" evidence="1">
    <location>
        <position position="124"/>
    </location>
</feature>
<evidence type="ECO:0000313" key="1">
    <source>
        <dbReference type="EMBL" id="MFG6294567.1"/>
    </source>
</evidence>
<protein>
    <submittedName>
        <fullName evidence="1">Salicylate synthase</fullName>
    </submittedName>
</protein>
<organism evidence="1 2">
    <name type="scientific">Streptomyces rochei</name>
    <name type="common">Streptomyces parvullus</name>
    <dbReference type="NCBI Taxonomy" id="1928"/>
    <lineage>
        <taxon>Bacteria</taxon>
        <taxon>Bacillati</taxon>
        <taxon>Actinomycetota</taxon>
        <taxon>Actinomycetes</taxon>
        <taxon>Kitasatosporales</taxon>
        <taxon>Streptomycetaceae</taxon>
        <taxon>Streptomyces</taxon>
        <taxon>Streptomyces rochei group</taxon>
    </lineage>
</organism>
<keyword evidence="2" id="KW-1185">Reference proteome</keyword>
<proteinExistence type="predicted"/>
<dbReference type="EMBL" id="JBIENY010000052">
    <property type="protein sequence ID" value="MFG6294567.1"/>
    <property type="molecule type" value="Genomic_DNA"/>
</dbReference>
<gene>
    <name evidence="1" type="ORF">ACGU38_04220</name>
</gene>
<reference evidence="1 2" key="1">
    <citation type="submission" date="2024-10" db="EMBL/GenBank/DDBJ databases">
        <title>Draft genome assembly of a novel steroid transforming actinomycete isolated from African clawed frog Xenopus laevis.</title>
        <authorList>
            <person name="Bragin E."/>
            <person name="Kollerov V."/>
            <person name="Donova M.V."/>
        </authorList>
    </citation>
    <scope>NUCLEOTIDE SEQUENCE [LARGE SCALE GENOMIC DNA]</scope>
    <source>
        <strain evidence="1 2">MTOC-St3</strain>
    </source>
</reference>
<evidence type="ECO:0000313" key="2">
    <source>
        <dbReference type="Proteomes" id="UP001605990"/>
    </source>
</evidence>
<accession>A0ABW7DW82</accession>
<dbReference type="Proteomes" id="UP001605990">
    <property type="component" value="Unassembled WGS sequence"/>
</dbReference>